<dbReference type="GO" id="GO:0046452">
    <property type="term" value="P:dihydrofolate metabolic process"/>
    <property type="evidence" value="ECO:0007669"/>
    <property type="project" value="TreeGrafter"/>
</dbReference>
<evidence type="ECO:0000313" key="9">
    <source>
        <dbReference type="EMBL" id="MBL6811371.1"/>
    </source>
</evidence>
<dbReference type="InterPro" id="IPR001796">
    <property type="entry name" value="DHFR_dom"/>
</dbReference>
<dbReference type="Gene3D" id="3.40.430.10">
    <property type="entry name" value="Dihydrofolate Reductase, subunit A"/>
    <property type="match status" value="1"/>
</dbReference>
<dbReference type="GO" id="GO:0046655">
    <property type="term" value="P:folic acid metabolic process"/>
    <property type="evidence" value="ECO:0007669"/>
    <property type="project" value="TreeGrafter"/>
</dbReference>
<dbReference type="Pfam" id="PF00186">
    <property type="entry name" value="DHFR_1"/>
    <property type="match status" value="1"/>
</dbReference>
<evidence type="ECO:0000256" key="6">
    <source>
        <dbReference type="ARBA" id="ARBA00023002"/>
    </source>
</evidence>
<evidence type="ECO:0000256" key="5">
    <source>
        <dbReference type="ARBA" id="ARBA00022857"/>
    </source>
</evidence>
<evidence type="ECO:0000256" key="3">
    <source>
        <dbReference type="ARBA" id="ARBA00012856"/>
    </source>
</evidence>
<dbReference type="EMBL" id="JADHQC010000002">
    <property type="protein sequence ID" value="MBL6811371.1"/>
    <property type="molecule type" value="Genomic_DNA"/>
</dbReference>
<comment type="caution">
    <text evidence="9">The sequence shown here is derived from an EMBL/GenBank/DDBJ whole genome shotgun (WGS) entry which is preliminary data.</text>
</comment>
<evidence type="ECO:0000256" key="1">
    <source>
        <dbReference type="ARBA" id="ARBA00004903"/>
    </source>
</evidence>
<name>A0A937HY86_9GAMM</name>
<reference evidence="9" key="1">
    <citation type="submission" date="2020-10" db="EMBL/GenBank/DDBJ databases">
        <title>Microbiome of the Black Sea water column analyzed by genome centric metagenomics.</title>
        <authorList>
            <person name="Cabello-Yeves P.J."/>
            <person name="Callieri C."/>
            <person name="Picazo A."/>
            <person name="Mehrshad M."/>
            <person name="Haro-Moreno J.M."/>
            <person name="Roda-Garcia J."/>
            <person name="Dzembekova N."/>
            <person name="Slabakova V."/>
            <person name="Slabakova N."/>
            <person name="Moncheva S."/>
            <person name="Rodriguez-Valera F."/>
        </authorList>
    </citation>
    <scope>NUCLEOTIDE SEQUENCE</scope>
    <source>
        <strain evidence="9">BS307-5m-G49</strain>
    </source>
</reference>
<proteinExistence type="inferred from homology"/>
<comment type="similarity">
    <text evidence="2">Belongs to the dihydrofolate reductase family.</text>
</comment>
<dbReference type="PRINTS" id="PR00070">
    <property type="entry name" value="DHFR"/>
</dbReference>
<dbReference type="CDD" id="cd00209">
    <property type="entry name" value="DHFR"/>
    <property type="match status" value="1"/>
</dbReference>
<feature type="domain" description="DHFR" evidence="8">
    <location>
        <begin position="1"/>
        <end position="132"/>
    </location>
</feature>
<dbReference type="GO" id="GO:0005829">
    <property type="term" value="C:cytosol"/>
    <property type="evidence" value="ECO:0007669"/>
    <property type="project" value="TreeGrafter"/>
</dbReference>
<dbReference type="PANTHER" id="PTHR48069:SF3">
    <property type="entry name" value="DIHYDROFOLATE REDUCTASE"/>
    <property type="match status" value="1"/>
</dbReference>
<dbReference type="EC" id="1.5.1.3" evidence="3"/>
<protein>
    <recommendedName>
        <fullName evidence="3">dihydrofolate reductase</fullName>
        <ecNumber evidence="3">1.5.1.3</ecNumber>
    </recommendedName>
</protein>
<accession>A0A937HY86</accession>
<sequence length="133" mass="16063">RFKELTSNNWIVMGRKTFDSIGRPLPNRKNIVLSENKNLKIDSVEVFNSPKDVIDSYKNNSEQKDLYIIGGTYIYELFLEYCEYLFITYVDKEYLGDAFFPKIDWGEWKLLSEESKYDDKEEINFYFRDYKRI</sequence>
<dbReference type="InterPro" id="IPR024072">
    <property type="entry name" value="DHFR-like_dom_sf"/>
</dbReference>
<dbReference type="PANTHER" id="PTHR48069">
    <property type="entry name" value="DIHYDROFOLATE REDUCTASE"/>
    <property type="match status" value="1"/>
</dbReference>
<dbReference type="SUPFAM" id="SSF53597">
    <property type="entry name" value="Dihydrofolate reductase-like"/>
    <property type="match status" value="1"/>
</dbReference>
<dbReference type="GO" id="GO:0050661">
    <property type="term" value="F:NADP binding"/>
    <property type="evidence" value="ECO:0007669"/>
    <property type="project" value="InterPro"/>
</dbReference>
<dbReference type="AlphaFoldDB" id="A0A937HY86"/>
<comment type="function">
    <text evidence="7">Key enzyme in folate metabolism. Catalyzes an essential reaction for de novo glycine and purine synthesis, and for DNA precursor synthesis.</text>
</comment>
<evidence type="ECO:0000256" key="7">
    <source>
        <dbReference type="ARBA" id="ARBA00025067"/>
    </source>
</evidence>
<dbReference type="PROSITE" id="PS51330">
    <property type="entry name" value="DHFR_2"/>
    <property type="match status" value="1"/>
</dbReference>
<gene>
    <name evidence="9" type="ORF">ISQ63_00645</name>
</gene>
<evidence type="ECO:0000256" key="4">
    <source>
        <dbReference type="ARBA" id="ARBA00022563"/>
    </source>
</evidence>
<dbReference type="InterPro" id="IPR012259">
    <property type="entry name" value="DHFR"/>
</dbReference>
<keyword evidence="6" id="KW-0560">Oxidoreductase</keyword>
<evidence type="ECO:0000259" key="8">
    <source>
        <dbReference type="PROSITE" id="PS51330"/>
    </source>
</evidence>
<organism evidence="9 10">
    <name type="scientific">SAR86 cluster bacterium</name>
    <dbReference type="NCBI Taxonomy" id="2030880"/>
    <lineage>
        <taxon>Bacteria</taxon>
        <taxon>Pseudomonadati</taxon>
        <taxon>Pseudomonadota</taxon>
        <taxon>Gammaproteobacteria</taxon>
        <taxon>SAR86 cluster</taxon>
    </lineage>
</organism>
<dbReference type="GO" id="GO:0006730">
    <property type="term" value="P:one-carbon metabolic process"/>
    <property type="evidence" value="ECO:0007669"/>
    <property type="project" value="UniProtKB-KW"/>
</dbReference>
<feature type="non-terminal residue" evidence="9">
    <location>
        <position position="1"/>
    </location>
</feature>
<keyword evidence="5" id="KW-0521">NADP</keyword>
<evidence type="ECO:0000313" key="10">
    <source>
        <dbReference type="Proteomes" id="UP000744438"/>
    </source>
</evidence>
<dbReference type="GO" id="GO:0046654">
    <property type="term" value="P:tetrahydrofolate biosynthetic process"/>
    <property type="evidence" value="ECO:0007669"/>
    <property type="project" value="InterPro"/>
</dbReference>
<comment type="pathway">
    <text evidence="1">Cofactor biosynthesis; tetrahydrofolate biosynthesis; 5,6,7,8-tetrahydrofolate from 7,8-dihydrofolate: step 1/1.</text>
</comment>
<dbReference type="Proteomes" id="UP000744438">
    <property type="component" value="Unassembled WGS sequence"/>
</dbReference>
<dbReference type="GO" id="GO:0004146">
    <property type="term" value="F:dihydrofolate reductase activity"/>
    <property type="evidence" value="ECO:0007669"/>
    <property type="project" value="UniProtKB-EC"/>
</dbReference>
<keyword evidence="4" id="KW-0554">One-carbon metabolism</keyword>
<evidence type="ECO:0000256" key="2">
    <source>
        <dbReference type="ARBA" id="ARBA00009539"/>
    </source>
</evidence>